<gene>
    <name evidence="6" type="ORF">DC28_10530</name>
</gene>
<proteinExistence type="inferred from homology"/>
<dbReference type="InterPro" id="IPR003593">
    <property type="entry name" value="AAA+_ATPase"/>
</dbReference>
<dbReference type="Gene3D" id="3.40.50.300">
    <property type="entry name" value="P-loop containing nucleotide triphosphate hydrolases"/>
    <property type="match status" value="1"/>
</dbReference>
<organism evidence="6 7">
    <name type="scientific">Spirochaeta lutea</name>
    <dbReference type="NCBI Taxonomy" id="1480694"/>
    <lineage>
        <taxon>Bacteria</taxon>
        <taxon>Pseudomonadati</taxon>
        <taxon>Spirochaetota</taxon>
        <taxon>Spirochaetia</taxon>
        <taxon>Spirochaetales</taxon>
        <taxon>Spirochaetaceae</taxon>
        <taxon>Spirochaeta</taxon>
    </lineage>
</organism>
<keyword evidence="3" id="KW-0067">ATP-binding</keyword>
<dbReference type="InterPro" id="IPR017871">
    <property type="entry name" value="ABC_transporter-like_CS"/>
</dbReference>
<feature type="domain" description="ABC transporter" evidence="5">
    <location>
        <begin position="13"/>
        <end position="241"/>
    </location>
</feature>
<protein>
    <recommendedName>
        <fullName evidence="5">ABC transporter domain-containing protein</fullName>
    </recommendedName>
</protein>
<evidence type="ECO:0000313" key="6">
    <source>
        <dbReference type="EMBL" id="KGE71688.1"/>
    </source>
</evidence>
<dbReference type="PROSITE" id="PS50893">
    <property type="entry name" value="ABC_TRANSPORTER_2"/>
    <property type="match status" value="1"/>
</dbReference>
<dbReference type="GO" id="GO:0005524">
    <property type="term" value="F:ATP binding"/>
    <property type="evidence" value="ECO:0007669"/>
    <property type="project" value="UniProtKB-KW"/>
</dbReference>
<reference evidence="6 7" key="1">
    <citation type="submission" date="2014-05" db="EMBL/GenBank/DDBJ databases">
        <title>De novo Genome Sequence of Spirocheata sp.</title>
        <authorList>
            <person name="Shivani Y."/>
            <person name="Subhash Y."/>
            <person name="Tushar L."/>
            <person name="Sasikala C."/>
            <person name="Ramana C.V."/>
        </authorList>
    </citation>
    <scope>NUCLEOTIDE SEQUENCE [LARGE SCALE GENOMIC DNA]</scope>
    <source>
        <strain evidence="6 7">JC230</strain>
    </source>
</reference>
<dbReference type="GO" id="GO:0098796">
    <property type="term" value="C:membrane protein complex"/>
    <property type="evidence" value="ECO:0007669"/>
    <property type="project" value="UniProtKB-ARBA"/>
</dbReference>
<dbReference type="PROSITE" id="PS00211">
    <property type="entry name" value="ABC_TRANSPORTER_1"/>
    <property type="match status" value="1"/>
</dbReference>
<sequence length="241" mass="25896">MSLLKSPSGEPVIRTVDLEKTYQMGAVRVDALRGVSITINPGELTTIMGPSGSGKSTLMHLMGCLDTPSGGSILIDGESTARMRESQLARMRNRKIGFVFQQFNLLNRTSILENVAAPLLYAGVSLAKRKKLAVQALERVGLADRVHHKPNELSGGQKQRAAIARAIVTQPSLLLADEPTGALDSKTGHQILELFQDLNRQGLTVVMVTHDPEVGAMTRRTITIRDGLIESDIGPAGGVQP</sequence>
<evidence type="ECO:0000259" key="5">
    <source>
        <dbReference type="PROSITE" id="PS50893"/>
    </source>
</evidence>
<dbReference type="SMART" id="SM00382">
    <property type="entry name" value="AAA"/>
    <property type="match status" value="1"/>
</dbReference>
<evidence type="ECO:0000256" key="4">
    <source>
        <dbReference type="ARBA" id="ARBA00038388"/>
    </source>
</evidence>
<dbReference type="AlphaFoldDB" id="A0A098QWA1"/>
<dbReference type="PANTHER" id="PTHR42798:SF2">
    <property type="entry name" value="ABC TRANSPORTER ATP-BINDING PROTEIN MG467-RELATED"/>
    <property type="match status" value="1"/>
</dbReference>
<dbReference type="FunFam" id="3.40.50.300:FF:000032">
    <property type="entry name" value="Export ABC transporter ATP-binding protein"/>
    <property type="match status" value="1"/>
</dbReference>
<comment type="similarity">
    <text evidence="4">Belongs to the ABC transporter superfamily. Macrolide exporter (TC 3.A.1.122) family.</text>
</comment>
<comment type="caution">
    <text evidence="6">The sequence shown here is derived from an EMBL/GenBank/DDBJ whole genome shotgun (WGS) entry which is preliminary data.</text>
</comment>
<evidence type="ECO:0000313" key="7">
    <source>
        <dbReference type="Proteomes" id="UP000029692"/>
    </source>
</evidence>
<dbReference type="GO" id="GO:0016887">
    <property type="term" value="F:ATP hydrolysis activity"/>
    <property type="evidence" value="ECO:0007669"/>
    <property type="project" value="InterPro"/>
</dbReference>
<dbReference type="InterPro" id="IPR003439">
    <property type="entry name" value="ABC_transporter-like_ATP-bd"/>
</dbReference>
<dbReference type="InterPro" id="IPR017911">
    <property type="entry name" value="MacB-like_ATP-bd"/>
</dbReference>
<dbReference type="InterPro" id="IPR027417">
    <property type="entry name" value="P-loop_NTPase"/>
</dbReference>
<dbReference type="PANTHER" id="PTHR42798">
    <property type="entry name" value="LIPOPROTEIN-RELEASING SYSTEM ATP-BINDING PROTEIN LOLD"/>
    <property type="match status" value="1"/>
</dbReference>
<dbReference type="SUPFAM" id="SSF52540">
    <property type="entry name" value="P-loop containing nucleoside triphosphate hydrolases"/>
    <property type="match status" value="1"/>
</dbReference>
<dbReference type="Pfam" id="PF00005">
    <property type="entry name" value="ABC_tran"/>
    <property type="match status" value="1"/>
</dbReference>
<dbReference type="CDD" id="cd03255">
    <property type="entry name" value="ABC_MJ0796_LolCDE_FtsE"/>
    <property type="match status" value="1"/>
</dbReference>
<keyword evidence="1" id="KW-0813">Transport</keyword>
<dbReference type="GO" id="GO:0022857">
    <property type="term" value="F:transmembrane transporter activity"/>
    <property type="evidence" value="ECO:0007669"/>
    <property type="project" value="UniProtKB-ARBA"/>
</dbReference>
<keyword evidence="7" id="KW-1185">Reference proteome</keyword>
<keyword evidence="2" id="KW-0547">Nucleotide-binding</keyword>
<accession>A0A098QWA1</accession>
<dbReference type="Proteomes" id="UP000029692">
    <property type="component" value="Unassembled WGS sequence"/>
</dbReference>
<dbReference type="STRING" id="1480694.DC28_10530"/>
<evidence type="ECO:0000256" key="2">
    <source>
        <dbReference type="ARBA" id="ARBA00022741"/>
    </source>
</evidence>
<dbReference type="EMBL" id="JNUP01000065">
    <property type="protein sequence ID" value="KGE71688.1"/>
    <property type="molecule type" value="Genomic_DNA"/>
</dbReference>
<evidence type="ECO:0000256" key="3">
    <source>
        <dbReference type="ARBA" id="ARBA00022840"/>
    </source>
</evidence>
<dbReference type="eggNOG" id="COG1136">
    <property type="taxonomic scope" value="Bacteria"/>
</dbReference>
<evidence type="ECO:0000256" key="1">
    <source>
        <dbReference type="ARBA" id="ARBA00022448"/>
    </source>
</evidence>
<name>A0A098QWA1_9SPIO</name>